<protein>
    <submittedName>
        <fullName evidence="2">Uncharacterized protein</fullName>
    </submittedName>
</protein>
<proteinExistence type="predicted"/>
<gene>
    <name evidence="2" type="ORF">HK097_000341</name>
</gene>
<feature type="region of interest" description="Disordered" evidence="1">
    <location>
        <begin position="460"/>
        <end position="480"/>
    </location>
</feature>
<organism evidence="2 3">
    <name type="scientific">Rhizophlyctis rosea</name>
    <dbReference type="NCBI Taxonomy" id="64517"/>
    <lineage>
        <taxon>Eukaryota</taxon>
        <taxon>Fungi</taxon>
        <taxon>Fungi incertae sedis</taxon>
        <taxon>Chytridiomycota</taxon>
        <taxon>Chytridiomycota incertae sedis</taxon>
        <taxon>Chytridiomycetes</taxon>
        <taxon>Rhizophlyctidales</taxon>
        <taxon>Rhizophlyctidaceae</taxon>
        <taxon>Rhizophlyctis</taxon>
    </lineage>
</organism>
<feature type="compositionally biased region" description="Acidic residues" evidence="1">
    <location>
        <begin position="460"/>
        <end position="469"/>
    </location>
</feature>
<dbReference type="AlphaFoldDB" id="A0AAD5SGL4"/>
<sequence length="506" mass="54533">MVAISIHPLPNNSSLVVGYNNATQWAIEGLVRLVPGTDPDVTLSPSSSSASKTAYTATSVQVRLNVSSGAQVATKGIMAVLGNSANSGLKWNGMEHLSSNLELVPQTHEGANAVVVREGEEVDLPFRFEFNTPLPPTCEIERGRFNAFSRYRLSCTIEGRPHRAKHLLEPRKQTIEHDVACPFYDNAHAQALVSPAPQSWNGSTDELDWTVGLGSLVMAPGEFVTVNLKAALHQKRRTSLAGGVEVSQNPIVAQPSTAAYADIASDKRKNPAPFIRRATFTLMEDAMINLYTVPGTALPQKVPKKVAHQPELLDREIGGGSARIVRVEVDGEHLERGHELKVQLPGLSPVCAVPGSKMDGKYKALVDKKMSTGDVSAMAETAVQINPTGSWGSFQVTHMARVLFEVADGHNVLWETPVIVTSASTGNYQNLLSEHPSIFSGQQQQQKTFTTATEEFQEQDFDADQETQSELDGGVRKLSTSGAISVERPAIPTARMGSDVALAAAR</sequence>
<comment type="caution">
    <text evidence="2">The sequence shown here is derived from an EMBL/GenBank/DDBJ whole genome shotgun (WGS) entry which is preliminary data.</text>
</comment>
<reference evidence="2" key="1">
    <citation type="submission" date="2020-05" db="EMBL/GenBank/DDBJ databases">
        <title>Phylogenomic resolution of chytrid fungi.</title>
        <authorList>
            <person name="Stajich J.E."/>
            <person name="Amses K."/>
            <person name="Simmons R."/>
            <person name="Seto K."/>
            <person name="Myers J."/>
            <person name="Bonds A."/>
            <person name="Quandt C.A."/>
            <person name="Barry K."/>
            <person name="Liu P."/>
            <person name="Grigoriev I."/>
            <person name="Longcore J.E."/>
            <person name="James T.Y."/>
        </authorList>
    </citation>
    <scope>NUCLEOTIDE SEQUENCE</scope>
    <source>
        <strain evidence="2">JEL0318</strain>
    </source>
</reference>
<evidence type="ECO:0000313" key="3">
    <source>
        <dbReference type="Proteomes" id="UP001212841"/>
    </source>
</evidence>
<evidence type="ECO:0000256" key="1">
    <source>
        <dbReference type="SAM" id="MobiDB-lite"/>
    </source>
</evidence>
<dbReference type="Proteomes" id="UP001212841">
    <property type="component" value="Unassembled WGS sequence"/>
</dbReference>
<dbReference type="EMBL" id="JADGJD010000105">
    <property type="protein sequence ID" value="KAJ3054925.1"/>
    <property type="molecule type" value="Genomic_DNA"/>
</dbReference>
<keyword evidence="3" id="KW-1185">Reference proteome</keyword>
<evidence type="ECO:0000313" key="2">
    <source>
        <dbReference type="EMBL" id="KAJ3054925.1"/>
    </source>
</evidence>
<accession>A0AAD5SGL4</accession>
<name>A0AAD5SGL4_9FUNG</name>